<sequence length="676" mass="74257">MFSIPIDSPHSTRPTTTKRMARIYEHDHRSKSMTALPESTAILLQSRQTQRGKPSSCRSPATPSPGLPSLHSASSSSTSPTIYSPLTPDVDSAYFSPRLAPSHGLPTYAPSRPAHSQAAIKDSPTTRATNCWRATVCSSKDEQFRPPVPPLAHRSRSDPAASEPKLERRKCMYNVDKQLTLAQKILFDASPEGRQQGPLLPPIHTEDLNNIFMDGPTSLTPSSTYSSSLYTSELDHQFPMPPATTPDVSGYTDSPMFSEAETCEVREFLRKRWGSVDAGDNIQTEKLLLSSIPGSVGSYAEDTELWDDRWPRDIPQDFSWEMEEGKVNAENRDLLEQLGLLEDKKSERTGFLAEHPLSTSSPPRRVRTDDVSATLTALRSSPQSLNPSQESGDSGDRDNALREELRTRLRSQRSTEFMRPRASNIRRPASTNFSPLRNISFDHKPLPPPPCPPVPANHRPIATLHTPSSSGEYGEARISVQLAAAPSEHSVALERLENSLSRLQAHSPASTPTKAQVPPRSPGILKKPKTLPLDVAAHYADPRPVARANTSVHQKHERQQHSRSPSAPECAVRRPALRVPADPFRASRGAGPDVFDGVPPADAEGMRSFMNITPEPRDLSLPAHGPLMAYRSRTSTAEVTVGPAEKARKLLARASVSIVNWGRSLSRTRSGRKSRA</sequence>
<feature type="region of interest" description="Disordered" evidence="1">
    <location>
        <begin position="351"/>
        <end position="399"/>
    </location>
</feature>
<feature type="region of interest" description="Disordered" evidence="1">
    <location>
        <begin position="546"/>
        <end position="602"/>
    </location>
</feature>
<proteinExistence type="predicted"/>
<feature type="compositionally biased region" description="Polar residues" evidence="1">
    <location>
        <begin position="42"/>
        <end position="61"/>
    </location>
</feature>
<dbReference type="AlphaFoldDB" id="A0A166GMB3"/>
<feature type="compositionally biased region" description="Polar residues" evidence="1">
    <location>
        <begin position="371"/>
        <end position="392"/>
    </location>
</feature>
<organism evidence="2 3">
    <name type="scientific">Athelia psychrophila</name>
    <dbReference type="NCBI Taxonomy" id="1759441"/>
    <lineage>
        <taxon>Eukaryota</taxon>
        <taxon>Fungi</taxon>
        <taxon>Dikarya</taxon>
        <taxon>Basidiomycota</taxon>
        <taxon>Agaricomycotina</taxon>
        <taxon>Agaricomycetes</taxon>
        <taxon>Agaricomycetidae</taxon>
        <taxon>Atheliales</taxon>
        <taxon>Atheliaceae</taxon>
        <taxon>Athelia</taxon>
    </lineage>
</organism>
<gene>
    <name evidence="2" type="ORF">FIBSPDRAFT_956725</name>
</gene>
<evidence type="ECO:0000256" key="1">
    <source>
        <dbReference type="SAM" id="MobiDB-lite"/>
    </source>
</evidence>
<keyword evidence="3" id="KW-1185">Reference proteome</keyword>
<dbReference type="EMBL" id="KV417577">
    <property type="protein sequence ID" value="KZP17980.1"/>
    <property type="molecule type" value="Genomic_DNA"/>
</dbReference>
<evidence type="ECO:0000313" key="3">
    <source>
        <dbReference type="Proteomes" id="UP000076532"/>
    </source>
</evidence>
<feature type="region of interest" description="Disordered" evidence="1">
    <location>
        <begin position="105"/>
        <end position="125"/>
    </location>
</feature>
<reference evidence="2 3" key="1">
    <citation type="journal article" date="2016" name="Mol. Biol. Evol.">
        <title>Comparative Genomics of Early-Diverging Mushroom-Forming Fungi Provides Insights into the Origins of Lignocellulose Decay Capabilities.</title>
        <authorList>
            <person name="Nagy L.G."/>
            <person name="Riley R."/>
            <person name="Tritt A."/>
            <person name="Adam C."/>
            <person name="Daum C."/>
            <person name="Floudas D."/>
            <person name="Sun H."/>
            <person name="Yadav J.S."/>
            <person name="Pangilinan J."/>
            <person name="Larsson K.H."/>
            <person name="Matsuura K."/>
            <person name="Barry K."/>
            <person name="Labutti K."/>
            <person name="Kuo R."/>
            <person name="Ohm R.A."/>
            <person name="Bhattacharya S.S."/>
            <person name="Shirouzu T."/>
            <person name="Yoshinaga Y."/>
            <person name="Martin F.M."/>
            <person name="Grigoriev I.V."/>
            <person name="Hibbett D.S."/>
        </authorList>
    </citation>
    <scope>NUCLEOTIDE SEQUENCE [LARGE SCALE GENOMIC DNA]</scope>
    <source>
        <strain evidence="2 3">CBS 109695</strain>
    </source>
</reference>
<accession>A0A166GMB3</accession>
<evidence type="ECO:0000313" key="2">
    <source>
        <dbReference type="EMBL" id="KZP17980.1"/>
    </source>
</evidence>
<name>A0A166GMB3_9AGAM</name>
<feature type="compositionally biased region" description="Low complexity" evidence="1">
    <location>
        <begin position="67"/>
        <end position="83"/>
    </location>
</feature>
<feature type="region of interest" description="Disordered" evidence="1">
    <location>
        <begin position="1"/>
        <end position="83"/>
    </location>
</feature>
<protein>
    <submittedName>
        <fullName evidence="2">Uncharacterized protein</fullName>
    </submittedName>
</protein>
<feature type="region of interest" description="Disordered" evidence="1">
    <location>
        <begin position="139"/>
        <end position="165"/>
    </location>
</feature>
<dbReference type="Proteomes" id="UP000076532">
    <property type="component" value="Unassembled WGS sequence"/>
</dbReference>
<feature type="compositionally biased region" description="Polar residues" evidence="1">
    <location>
        <begin position="502"/>
        <end position="514"/>
    </location>
</feature>
<feature type="region of interest" description="Disordered" evidence="1">
    <location>
        <begin position="502"/>
        <end position="529"/>
    </location>
</feature>
<dbReference type="OrthoDB" id="2943593at2759"/>
<feature type="compositionally biased region" description="Polar residues" evidence="1">
    <location>
        <begin position="9"/>
        <end position="18"/>
    </location>
</feature>